<accession>A0A803N117</accession>
<proteinExistence type="predicted"/>
<dbReference type="InterPro" id="IPR008906">
    <property type="entry name" value="HATC_C_dom"/>
</dbReference>
<dbReference type="Pfam" id="PF05699">
    <property type="entry name" value="Dimer_Tnp_hAT"/>
    <property type="match status" value="1"/>
</dbReference>
<evidence type="ECO:0000313" key="3">
    <source>
        <dbReference type="EnsemblPlants" id="AUR62038651-RA:cds"/>
    </source>
</evidence>
<dbReference type="PANTHER" id="PTHR23272:SF184">
    <property type="entry name" value="OS03G0311250 PROTEIN"/>
    <property type="match status" value="1"/>
</dbReference>
<evidence type="ECO:0000259" key="2">
    <source>
        <dbReference type="Pfam" id="PF05699"/>
    </source>
</evidence>
<evidence type="ECO:0000313" key="4">
    <source>
        <dbReference type="Proteomes" id="UP000596660"/>
    </source>
</evidence>
<dbReference type="OMA" id="LRIMTIG"/>
<evidence type="ECO:0000256" key="1">
    <source>
        <dbReference type="SAM" id="SignalP"/>
    </source>
</evidence>
<dbReference type="InterPro" id="IPR012337">
    <property type="entry name" value="RNaseH-like_sf"/>
</dbReference>
<feature type="chain" id="PRO_5030981966" description="HAT C-terminal dimerisation domain-containing protein" evidence="1">
    <location>
        <begin position="19"/>
        <end position="87"/>
    </location>
</feature>
<name>A0A803N117_CHEQI</name>
<sequence length="87" mass="9662">MTCDILVVLISTVASDSAFNTGGRVLDPFRSSLSPRVVEGLVCAQNWLRSSPFPNIEECLHEVEELEEDLRIMTIGSKKEPDLVELD</sequence>
<organism evidence="3 4">
    <name type="scientific">Chenopodium quinoa</name>
    <name type="common">Quinoa</name>
    <dbReference type="NCBI Taxonomy" id="63459"/>
    <lineage>
        <taxon>Eukaryota</taxon>
        <taxon>Viridiplantae</taxon>
        <taxon>Streptophyta</taxon>
        <taxon>Embryophyta</taxon>
        <taxon>Tracheophyta</taxon>
        <taxon>Spermatophyta</taxon>
        <taxon>Magnoliopsida</taxon>
        <taxon>eudicotyledons</taxon>
        <taxon>Gunneridae</taxon>
        <taxon>Pentapetalae</taxon>
        <taxon>Caryophyllales</taxon>
        <taxon>Chenopodiaceae</taxon>
        <taxon>Chenopodioideae</taxon>
        <taxon>Atripliceae</taxon>
        <taxon>Chenopodium</taxon>
    </lineage>
</organism>
<protein>
    <recommendedName>
        <fullName evidence="2">HAT C-terminal dimerisation domain-containing protein</fullName>
    </recommendedName>
</protein>
<keyword evidence="4" id="KW-1185">Reference proteome</keyword>
<dbReference type="Proteomes" id="UP000596660">
    <property type="component" value="Unplaced"/>
</dbReference>
<feature type="signal peptide" evidence="1">
    <location>
        <begin position="1"/>
        <end position="18"/>
    </location>
</feature>
<dbReference type="Gramene" id="AUR62038651-RA">
    <property type="protein sequence ID" value="AUR62038651-RA:cds"/>
    <property type="gene ID" value="AUR62038651"/>
</dbReference>
<dbReference type="EnsemblPlants" id="AUR62038651-RA">
    <property type="protein sequence ID" value="AUR62038651-RA:cds"/>
    <property type="gene ID" value="AUR62038651"/>
</dbReference>
<dbReference type="SUPFAM" id="SSF53098">
    <property type="entry name" value="Ribonuclease H-like"/>
    <property type="match status" value="1"/>
</dbReference>
<feature type="domain" description="HAT C-terminal dimerisation" evidence="2">
    <location>
        <begin position="1"/>
        <end position="48"/>
    </location>
</feature>
<keyword evidence="1" id="KW-0732">Signal</keyword>
<reference evidence="3" key="1">
    <citation type="journal article" date="2017" name="Nature">
        <title>The genome of Chenopodium quinoa.</title>
        <authorList>
            <person name="Jarvis D.E."/>
            <person name="Ho Y.S."/>
            <person name="Lightfoot D.J."/>
            <person name="Schmoeckel S.M."/>
            <person name="Li B."/>
            <person name="Borm T.J.A."/>
            <person name="Ohyanagi H."/>
            <person name="Mineta K."/>
            <person name="Michell C.T."/>
            <person name="Saber N."/>
            <person name="Kharbatia N.M."/>
            <person name="Rupper R.R."/>
            <person name="Sharp A.R."/>
            <person name="Dally N."/>
            <person name="Boughton B.A."/>
            <person name="Woo Y.H."/>
            <person name="Gao G."/>
            <person name="Schijlen E.G.W.M."/>
            <person name="Guo X."/>
            <person name="Momin A.A."/>
            <person name="Negrao S."/>
            <person name="Al-Babili S."/>
            <person name="Gehring C."/>
            <person name="Roessner U."/>
            <person name="Jung C."/>
            <person name="Murphy K."/>
            <person name="Arold S.T."/>
            <person name="Gojobori T."/>
            <person name="van der Linden C.G."/>
            <person name="van Loo E.N."/>
            <person name="Jellen E.N."/>
            <person name="Maughan P.J."/>
            <person name="Tester M."/>
        </authorList>
    </citation>
    <scope>NUCLEOTIDE SEQUENCE [LARGE SCALE GENOMIC DNA]</scope>
    <source>
        <strain evidence="3">cv. PI 614886</strain>
    </source>
</reference>
<dbReference type="PANTHER" id="PTHR23272">
    <property type="entry name" value="BED FINGER-RELATED"/>
    <property type="match status" value="1"/>
</dbReference>
<dbReference type="GO" id="GO:0046983">
    <property type="term" value="F:protein dimerization activity"/>
    <property type="evidence" value="ECO:0007669"/>
    <property type="project" value="InterPro"/>
</dbReference>
<reference evidence="3" key="2">
    <citation type="submission" date="2021-03" db="UniProtKB">
        <authorList>
            <consortium name="EnsemblPlants"/>
        </authorList>
    </citation>
    <scope>IDENTIFICATION</scope>
</reference>
<dbReference type="AlphaFoldDB" id="A0A803N117"/>